<dbReference type="Proteomes" id="UP001145114">
    <property type="component" value="Unassembled WGS sequence"/>
</dbReference>
<evidence type="ECO:0000313" key="1">
    <source>
        <dbReference type="EMBL" id="KAJ1671682.1"/>
    </source>
</evidence>
<protein>
    <submittedName>
        <fullName evidence="1">Uncharacterized protein</fullName>
    </submittedName>
</protein>
<dbReference type="EMBL" id="JAMZIH010008633">
    <property type="protein sequence ID" value="KAJ1671682.1"/>
    <property type="molecule type" value="Genomic_DNA"/>
</dbReference>
<accession>A0ACC1H8Q5</accession>
<organism evidence="1 2">
    <name type="scientific">Spiromyces aspiralis</name>
    <dbReference type="NCBI Taxonomy" id="68401"/>
    <lineage>
        <taxon>Eukaryota</taxon>
        <taxon>Fungi</taxon>
        <taxon>Fungi incertae sedis</taxon>
        <taxon>Zoopagomycota</taxon>
        <taxon>Kickxellomycotina</taxon>
        <taxon>Kickxellomycetes</taxon>
        <taxon>Kickxellales</taxon>
        <taxon>Kickxellaceae</taxon>
        <taxon>Spiromyces</taxon>
    </lineage>
</organism>
<comment type="caution">
    <text evidence="1">The sequence shown here is derived from an EMBL/GenBank/DDBJ whole genome shotgun (WGS) entry which is preliminary data.</text>
</comment>
<proteinExistence type="predicted"/>
<gene>
    <name evidence="1" type="ORF">EV182_007502</name>
</gene>
<reference evidence="1" key="1">
    <citation type="submission" date="2022-06" db="EMBL/GenBank/DDBJ databases">
        <title>Phylogenomic reconstructions and comparative analyses of Kickxellomycotina fungi.</title>
        <authorList>
            <person name="Reynolds N.K."/>
            <person name="Stajich J.E."/>
            <person name="Barry K."/>
            <person name="Grigoriev I.V."/>
            <person name="Crous P."/>
            <person name="Smith M.E."/>
        </authorList>
    </citation>
    <scope>NUCLEOTIDE SEQUENCE</scope>
    <source>
        <strain evidence="1">RSA 2271</strain>
    </source>
</reference>
<sequence>MLFVRQATNIPVPKLYALYSDPQTGKNYIMMERIAGETLESLWPSLSEQEKDMVIAKLRQYFDELRRLPSPGYFGRLGGRPLLSFPYHAPSSDPAISGPFKTEDALNEALALRCAQECSSPYMPDFYRQSLPHIFRDHKPTFTHGDLYPNNILVQRLPQDSHPAGERNSSDEFKVTIIDWQLSGWYPDHWEYSFAIIGSRWNNDWGLRVGKILDPYYREVQWFYRLYFNVVFGLT</sequence>
<evidence type="ECO:0000313" key="2">
    <source>
        <dbReference type="Proteomes" id="UP001145114"/>
    </source>
</evidence>
<keyword evidence="2" id="KW-1185">Reference proteome</keyword>
<name>A0ACC1H8Q5_9FUNG</name>